<sequence length="81" mass="8574">MSDGDEDHEFFWVQRRTGGCVALSRAACTLGLHAAAASLRGDALGFVADARIDSEVVVAALESVMAGFWRRVDGGYQIGDA</sequence>
<evidence type="ECO:0000313" key="1">
    <source>
        <dbReference type="EMBL" id="OFJ51165.1"/>
    </source>
</evidence>
<dbReference type="EMBL" id="MCHX01000076">
    <property type="protein sequence ID" value="OFJ51165.1"/>
    <property type="molecule type" value="Genomic_DNA"/>
</dbReference>
<keyword evidence="2" id="KW-1185">Reference proteome</keyword>
<organism evidence="1 2">
    <name type="scientific">Mycolicibacterium grossiae</name>
    <dbReference type="NCBI Taxonomy" id="1552759"/>
    <lineage>
        <taxon>Bacteria</taxon>
        <taxon>Bacillati</taxon>
        <taxon>Actinomycetota</taxon>
        <taxon>Actinomycetes</taxon>
        <taxon>Mycobacteriales</taxon>
        <taxon>Mycobacteriaceae</taxon>
        <taxon>Mycolicibacterium</taxon>
    </lineage>
</organism>
<evidence type="ECO:0000313" key="2">
    <source>
        <dbReference type="Proteomes" id="UP000178953"/>
    </source>
</evidence>
<name>A0A1E8PY19_9MYCO</name>
<dbReference type="RefSeq" id="WP_070355603.1">
    <property type="nucleotide sequence ID" value="NZ_MCHX01000076.1"/>
</dbReference>
<protein>
    <submittedName>
        <fullName evidence="1">Uncharacterized protein</fullName>
    </submittedName>
</protein>
<proteinExistence type="predicted"/>
<dbReference type="Proteomes" id="UP000178953">
    <property type="component" value="Unassembled WGS sequence"/>
</dbReference>
<gene>
    <name evidence="1" type="ORF">BEL07_24165</name>
</gene>
<comment type="caution">
    <text evidence="1">The sequence shown here is derived from an EMBL/GenBank/DDBJ whole genome shotgun (WGS) entry which is preliminary data.</text>
</comment>
<dbReference type="AlphaFoldDB" id="A0A1E8PY19"/>
<accession>A0A1E8PY19</accession>
<reference evidence="1 2" key="1">
    <citation type="submission" date="2016-09" db="EMBL/GenBank/DDBJ databases">
        <title>genome sequence of Mycobacterium sp. 739 SCH.</title>
        <authorList>
            <person name="Greninger A.L."/>
            <person name="Qin X."/>
            <person name="Jerome K."/>
            <person name="Vora S."/>
            <person name="Quinn K."/>
        </authorList>
    </citation>
    <scope>NUCLEOTIDE SEQUENCE [LARGE SCALE GENOMIC DNA]</scope>
    <source>
        <strain evidence="1 2">SCH</strain>
    </source>
</reference>